<dbReference type="EMBL" id="QURH01000227">
    <property type="protein sequence ID" value="RFU41179.1"/>
    <property type="molecule type" value="Genomic_DNA"/>
</dbReference>
<evidence type="ECO:0000313" key="2">
    <source>
        <dbReference type="Proteomes" id="UP000261811"/>
    </source>
</evidence>
<comment type="caution">
    <text evidence="1">The sequence shown here is derived from an EMBL/GenBank/DDBJ whole genome shotgun (WGS) entry which is preliminary data.</text>
</comment>
<sequence>MLPFWRSAVLLLGGSAARRFLRFGDSAVWRLGGLAARRFGGSAVRLFGGFGGFGGACPDAGSCCRSRVGCPWRRPGSDQRVRRCGHGR</sequence>
<evidence type="ECO:0000313" key="1">
    <source>
        <dbReference type="EMBL" id="RFU41179.1"/>
    </source>
</evidence>
<gene>
    <name evidence="1" type="ORF">DZF91_13295</name>
</gene>
<protein>
    <submittedName>
        <fullName evidence="1">Uncharacterized protein</fullName>
    </submittedName>
</protein>
<proteinExistence type="predicted"/>
<name>A0A372JMK7_9ACTN</name>
<organism evidence="1 2">
    <name type="scientific">Actinomadura logoneensis</name>
    <dbReference type="NCBI Taxonomy" id="2293572"/>
    <lineage>
        <taxon>Bacteria</taxon>
        <taxon>Bacillati</taxon>
        <taxon>Actinomycetota</taxon>
        <taxon>Actinomycetes</taxon>
        <taxon>Streptosporangiales</taxon>
        <taxon>Thermomonosporaceae</taxon>
        <taxon>Actinomadura</taxon>
    </lineage>
</organism>
<dbReference type="AlphaFoldDB" id="A0A372JMK7"/>
<accession>A0A372JMK7</accession>
<keyword evidence="2" id="KW-1185">Reference proteome</keyword>
<dbReference type="Proteomes" id="UP000261811">
    <property type="component" value="Unassembled WGS sequence"/>
</dbReference>
<reference evidence="1 2" key="1">
    <citation type="submission" date="2018-08" db="EMBL/GenBank/DDBJ databases">
        <title>Actinomadura jelena sp. nov., a novel Actinomycete isolated from soil in Chad.</title>
        <authorList>
            <person name="Shi L."/>
        </authorList>
    </citation>
    <scope>NUCLEOTIDE SEQUENCE [LARGE SCALE GENOMIC DNA]</scope>
    <source>
        <strain evidence="1 2">NEAU-G17</strain>
    </source>
</reference>